<evidence type="ECO:0000313" key="1">
    <source>
        <dbReference type="EMBL" id="MBP1989882.1"/>
    </source>
</evidence>
<gene>
    <name evidence="1" type="ORF">J2Z66_001480</name>
</gene>
<dbReference type="PANTHER" id="PTHR30528">
    <property type="entry name" value="CYTOPLASMIC PROTEIN"/>
    <property type="match status" value="1"/>
</dbReference>
<proteinExistence type="predicted"/>
<dbReference type="Proteomes" id="UP001519287">
    <property type="component" value="Unassembled WGS sequence"/>
</dbReference>
<dbReference type="RefSeq" id="WP_245375330.1">
    <property type="nucleotide sequence ID" value="NZ_JAGGLB010000003.1"/>
</dbReference>
<dbReference type="EMBL" id="JAGGLB010000003">
    <property type="protein sequence ID" value="MBP1989882.1"/>
    <property type="molecule type" value="Genomic_DNA"/>
</dbReference>
<organism evidence="1 2">
    <name type="scientific">Paenibacillus eucommiae</name>
    <dbReference type="NCBI Taxonomy" id="1355755"/>
    <lineage>
        <taxon>Bacteria</taxon>
        <taxon>Bacillati</taxon>
        <taxon>Bacillota</taxon>
        <taxon>Bacilli</taxon>
        <taxon>Bacillales</taxon>
        <taxon>Paenibacillaceae</taxon>
        <taxon>Paenibacillus</taxon>
    </lineage>
</organism>
<protein>
    <submittedName>
        <fullName evidence="1">Uncharacterized protein YcaQ</fullName>
    </submittedName>
</protein>
<keyword evidence="2" id="KW-1185">Reference proteome</keyword>
<sequence length="96" mass="11474">MTTITLTKLQVRRFLLSYHGLYGDFNFTGKNGIMSYIRRVGCIQFDPLNVVGMNPELVLQSRIKDFDRSMLWELLYKERELIDYWDKNMSIFPKED</sequence>
<dbReference type="PANTHER" id="PTHR30528:SF0">
    <property type="entry name" value="CYTOPLASMIC PROTEIN"/>
    <property type="match status" value="1"/>
</dbReference>
<accession>A0ABS4IQN7</accession>
<comment type="caution">
    <text evidence="1">The sequence shown here is derived from an EMBL/GenBank/DDBJ whole genome shotgun (WGS) entry which is preliminary data.</text>
</comment>
<dbReference type="InterPro" id="IPR009351">
    <property type="entry name" value="AlkZ-like"/>
</dbReference>
<evidence type="ECO:0000313" key="2">
    <source>
        <dbReference type="Proteomes" id="UP001519287"/>
    </source>
</evidence>
<name>A0ABS4IQN7_9BACL</name>
<dbReference type="Pfam" id="PF06224">
    <property type="entry name" value="AlkZ-like"/>
    <property type="match status" value="1"/>
</dbReference>
<reference evidence="1 2" key="1">
    <citation type="submission" date="2021-03" db="EMBL/GenBank/DDBJ databases">
        <title>Genomic Encyclopedia of Type Strains, Phase IV (KMG-IV): sequencing the most valuable type-strain genomes for metagenomic binning, comparative biology and taxonomic classification.</title>
        <authorList>
            <person name="Goeker M."/>
        </authorList>
    </citation>
    <scope>NUCLEOTIDE SEQUENCE [LARGE SCALE GENOMIC DNA]</scope>
    <source>
        <strain evidence="1 2">DSM 26048</strain>
    </source>
</reference>